<dbReference type="AlphaFoldDB" id="A0A2D1TYK4"/>
<accession>A0A2D1TYK4</accession>
<evidence type="ECO:0000313" key="3">
    <source>
        <dbReference type="EMBL" id="ATP54384.1"/>
    </source>
</evidence>
<protein>
    <submittedName>
        <fullName evidence="3">Uncharacterized protein</fullName>
    </submittedName>
</protein>
<dbReference type="RefSeq" id="WP_099432390.1">
    <property type="nucleotide sequence ID" value="NZ_CP024160.1"/>
</dbReference>
<dbReference type="KEGG" id="caer:CSV91_07435"/>
<name>A0A2D1TYK4_9ACTN</name>
<proteinExistence type="predicted"/>
<keyword evidence="2" id="KW-0812">Transmembrane</keyword>
<reference evidence="3 4" key="1">
    <citation type="submission" date="2017-10" db="EMBL/GenBank/DDBJ databases">
        <title>Complete genome sequence of Collinsella aerofaciens isolated from the gut of a healthy adult Indian.</title>
        <authorList>
            <person name="Bag S."/>
            <person name="Ghosh T.S."/>
            <person name="Das B."/>
        </authorList>
    </citation>
    <scope>NUCLEOTIDE SEQUENCE [LARGE SCALE GENOMIC DNA]</scope>
    <source>
        <strain evidence="4">indica</strain>
    </source>
</reference>
<gene>
    <name evidence="3" type="ORF">CSV91_07435</name>
</gene>
<evidence type="ECO:0000256" key="2">
    <source>
        <dbReference type="SAM" id="Phobius"/>
    </source>
</evidence>
<evidence type="ECO:0000256" key="1">
    <source>
        <dbReference type="SAM" id="MobiDB-lite"/>
    </source>
</evidence>
<sequence length="155" mass="17638">MDDQKQDNTFMPEQDEASSPQPIRFHRPHISQEPINDSEPEYVTRNRYQTLEDAQTGHKHMGVASGDPVYLKDAPLSKYSVASDEPMKASAAHQQRGPRPKQTLTHSARYLETPKQGKSIFVSSSKRRKQHRLTILLLIIAAIAVALVIRFIFFK</sequence>
<keyword evidence="2" id="KW-0472">Membrane</keyword>
<feature type="region of interest" description="Disordered" evidence="1">
    <location>
        <begin position="1"/>
        <end position="41"/>
    </location>
</feature>
<feature type="region of interest" description="Disordered" evidence="1">
    <location>
        <begin position="82"/>
        <end position="103"/>
    </location>
</feature>
<dbReference type="Proteomes" id="UP000225608">
    <property type="component" value="Chromosome"/>
</dbReference>
<feature type="compositionally biased region" description="Polar residues" evidence="1">
    <location>
        <begin position="7"/>
        <end position="21"/>
    </location>
</feature>
<dbReference type="EMBL" id="CP024160">
    <property type="protein sequence ID" value="ATP54384.1"/>
    <property type="molecule type" value="Genomic_DNA"/>
</dbReference>
<evidence type="ECO:0000313" key="4">
    <source>
        <dbReference type="Proteomes" id="UP000225608"/>
    </source>
</evidence>
<feature type="transmembrane region" description="Helical" evidence="2">
    <location>
        <begin position="133"/>
        <end position="153"/>
    </location>
</feature>
<keyword evidence="2" id="KW-1133">Transmembrane helix</keyword>
<organism evidence="3 4">
    <name type="scientific">Collinsella aerofaciens</name>
    <dbReference type="NCBI Taxonomy" id="74426"/>
    <lineage>
        <taxon>Bacteria</taxon>
        <taxon>Bacillati</taxon>
        <taxon>Actinomycetota</taxon>
        <taxon>Coriobacteriia</taxon>
        <taxon>Coriobacteriales</taxon>
        <taxon>Coriobacteriaceae</taxon>
        <taxon>Collinsella</taxon>
    </lineage>
</organism>